<feature type="compositionally biased region" description="Polar residues" evidence="3">
    <location>
        <begin position="168"/>
        <end position="185"/>
    </location>
</feature>
<dbReference type="PANTHER" id="PTHR10358">
    <property type="entry name" value="ENDOSULFINE"/>
    <property type="match status" value="1"/>
</dbReference>
<accession>A0A427XCS0</accession>
<evidence type="ECO:0000313" key="4">
    <source>
        <dbReference type="EMBL" id="RSH76607.1"/>
    </source>
</evidence>
<comment type="caution">
    <text evidence="4">The sequence shown here is derived from an EMBL/GenBank/DDBJ whole genome shotgun (WGS) entry which is preliminary data.</text>
</comment>
<feature type="region of interest" description="Disordered" evidence="3">
    <location>
        <begin position="54"/>
        <end position="199"/>
    </location>
</feature>
<evidence type="ECO:0000256" key="1">
    <source>
        <dbReference type="ARBA" id="ARBA00010520"/>
    </source>
</evidence>
<dbReference type="GO" id="GO:0004864">
    <property type="term" value="F:protein phosphatase inhibitor activity"/>
    <property type="evidence" value="ECO:0007669"/>
    <property type="project" value="TreeGrafter"/>
</dbReference>
<reference evidence="4 5" key="1">
    <citation type="submission" date="2018-11" db="EMBL/GenBank/DDBJ databases">
        <title>Genome sequence of Apiotrichum porosum DSM 27194.</title>
        <authorList>
            <person name="Aliyu H."/>
            <person name="Gorte O."/>
            <person name="Ochsenreither K."/>
        </authorList>
    </citation>
    <scope>NUCLEOTIDE SEQUENCE [LARGE SCALE GENOMIC DNA]</scope>
    <source>
        <strain evidence="4 5">DSM 27194</strain>
    </source>
</reference>
<evidence type="ECO:0000256" key="3">
    <source>
        <dbReference type="SAM" id="MobiDB-lite"/>
    </source>
</evidence>
<dbReference type="OrthoDB" id="5949865at2759"/>
<dbReference type="STRING" id="105984.A0A427XCS0"/>
<gene>
    <name evidence="4" type="ORF">EHS24_005492</name>
</gene>
<dbReference type="GO" id="GO:0005737">
    <property type="term" value="C:cytoplasm"/>
    <property type="evidence" value="ECO:0007669"/>
    <property type="project" value="TreeGrafter"/>
</dbReference>
<organism evidence="4 5">
    <name type="scientific">Apiotrichum porosum</name>
    <dbReference type="NCBI Taxonomy" id="105984"/>
    <lineage>
        <taxon>Eukaryota</taxon>
        <taxon>Fungi</taxon>
        <taxon>Dikarya</taxon>
        <taxon>Basidiomycota</taxon>
        <taxon>Agaricomycotina</taxon>
        <taxon>Tremellomycetes</taxon>
        <taxon>Trichosporonales</taxon>
        <taxon>Trichosporonaceae</taxon>
        <taxon>Apiotrichum</taxon>
    </lineage>
</organism>
<evidence type="ECO:0000256" key="2">
    <source>
        <dbReference type="RuleBase" id="RU363120"/>
    </source>
</evidence>
<dbReference type="GeneID" id="39590035"/>
<sequence>MNPHKANKIDTSQMSEQELKAFKMYGKVPAKNLLTKMQKERKYFDSGDYMMSKAGVSPPQPLGTAIPTPEGVPHASPPQNGHLSSSPTGQPIPFPMGDRRPSVALVGVGISPDNTSDPMAIPNSHQRRSSERRVDHHHPLTTPRNLPLTAFSHMRISPPGTLREHAQPPSSYPIQHGSFGSSPVKTSALARRVDEDIEV</sequence>
<keyword evidence="5" id="KW-1185">Reference proteome</keyword>
<evidence type="ECO:0000313" key="5">
    <source>
        <dbReference type="Proteomes" id="UP000279236"/>
    </source>
</evidence>
<dbReference type="EMBL" id="RSCE01000023">
    <property type="protein sequence ID" value="RSH76607.1"/>
    <property type="molecule type" value="Genomic_DNA"/>
</dbReference>
<dbReference type="PANTHER" id="PTHR10358:SF6">
    <property type="entry name" value="ENDOSULFINE, ISOFORM A"/>
    <property type="match status" value="1"/>
</dbReference>
<comment type="similarity">
    <text evidence="1 2">Belongs to the endosulfine family.</text>
</comment>
<name>A0A427XCS0_9TREE</name>
<dbReference type="AlphaFoldDB" id="A0A427XCS0"/>
<protein>
    <recommendedName>
        <fullName evidence="2">mRNA stability protein</fullName>
    </recommendedName>
</protein>
<proteinExistence type="inferred from homology"/>
<dbReference type="InterPro" id="IPR006760">
    <property type="entry name" value="Endosulphine"/>
</dbReference>
<dbReference type="Pfam" id="PF04667">
    <property type="entry name" value="Endosulfine"/>
    <property type="match status" value="1"/>
</dbReference>
<dbReference type="RefSeq" id="XP_028471754.1">
    <property type="nucleotide sequence ID" value="XM_028621015.1"/>
</dbReference>
<feature type="compositionally biased region" description="Polar residues" evidence="3">
    <location>
        <begin position="77"/>
        <end position="89"/>
    </location>
</feature>
<feature type="compositionally biased region" description="Basic and acidic residues" evidence="3">
    <location>
        <begin position="128"/>
        <end position="138"/>
    </location>
</feature>
<dbReference type="Proteomes" id="UP000279236">
    <property type="component" value="Unassembled WGS sequence"/>
</dbReference>
<comment type="function">
    <text evidence="2">Plays an essential role in initiation of the G0 program by preventing the degradation of specific nutrient-regulated mRNAs via the 5'-3' mRNA decay pathway.</text>
</comment>